<comment type="caution">
    <text evidence="1">The sequence shown here is derived from an EMBL/GenBank/DDBJ whole genome shotgun (WGS) entry which is preliminary data.</text>
</comment>
<dbReference type="Proteomes" id="UP000091857">
    <property type="component" value="Chromosome 16"/>
</dbReference>
<dbReference type="EMBL" id="CM004402">
    <property type="protein sequence ID" value="KAG8636279.1"/>
    <property type="molecule type" value="Genomic_DNA"/>
</dbReference>
<accession>A0ACB7G8S1</accession>
<sequence length="666" mass="70095">MSAPSPTSPPSTNTTAPPPSTNTTAPPPATPAAPPPTTPAAPPPSTPASPPPATPSAPPPATPSPPATSPPPTSSSSPSPPSLSPPAPSPPTSTSPPSSSTPSPPSPPSTTPSPPSRSGTPSTPATRSPPPPSSANAPPTGSSGISTGVVVGIAIGGVAILLVLSLLCLCCRKKRRRSDHEAAYYVPPPPPGPKDGPYGGQQQHWQQNVPPPPDRVFTSMPKPNPPPPVASRPPHPPERVSMTSPPPPPPFMSSSGGSGSNYSGSENPLPPPSPGLALGFSKSTFSYEELARATDGFSNANLLGQGGFGYVHRGVLPNGKEVAVKQLKAGSGQGEREFQAEIEIISRVHHKHLVSLVGYCITGSQRLLVYEFVPNNTLEFHLHGKGRPTMDWPTRLKIALGSAKGLAYLHEDCHPKIIHRDIKAANILLEFKFEAKVADFGLAKFSSDANTHVSTRVMGTFGYLAPEYASSGKLTDKSDVFSFGVMLLELITGRRPVDSTQSFMEDSLVDWARPLLTRALEDGNFDTLADPKLGTSYDHNEMARMVACGAACVRHSARRRPRMSQVVRALEGDVALSDLNEGIRPGHSSVYSYGSSDYDTSQYNEDMKKFRKMALGSQEYGASSEYSGPTSDYGLYPSGSSSEGHNTREMEMGKMKKNSQGFSGSS</sequence>
<keyword evidence="2" id="KW-1185">Reference proteome</keyword>
<reference evidence="2" key="1">
    <citation type="journal article" date="2016" name="Nat. Biotechnol.">
        <title>Sequencing wild and cultivated cassava and related species reveals extensive interspecific hybridization and genetic diversity.</title>
        <authorList>
            <person name="Bredeson J.V."/>
            <person name="Lyons J.B."/>
            <person name="Prochnik S.E."/>
            <person name="Wu G.A."/>
            <person name="Ha C.M."/>
            <person name="Edsinger-Gonzales E."/>
            <person name="Grimwood J."/>
            <person name="Schmutz J."/>
            <person name="Rabbi I.Y."/>
            <person name="Egesi C."/>
            <person name="Nauluvula P."/>
            <person name="Lebot V."/>
            <person name="Ndunguru J."/>
            <person name="Mkamilo G."/>
            <person name="Bart R.S."/>
            <person name="Setter T.L."/>
            <person name="Gleadow R.M."/>
            <person name="Kulakow P."/>
            <person name="Ferguson M.E."/>
            <person name="Rounsley S."/>
            <person name="Rokhsar D.S."/>
        </authorList>
    </citation>
    <scope>NUCLEOTIDE SEQUENCE [LARGE SCALE GENOMIC DNA]</scope>
    <source>
        <strain evidence="2">cv. AM560-2</strain>
    </source>
</reference>
<evidence type="ECO:0000313" key="2">
    <source>
        <dbReference type="Proteomes" id="UP000091857"/>
    </source>
</evidence>
<protein>
    <submittedName>
        <fullName evidence="1">Uncharacterized protein</fullName>
    </submittedName>
</protein>
<name>A0ACB7G8S1_MANES</name>
<organism evidence="1 2">
    <name type="scientific">Manihot esculenta</name>
    <name type="common">Cassava</name>
    <name type="synonym">Jatropha manihot</name>
    <dbReference type="NCBI Taxonomy" id="3983"/>
    <lineage>
        <taxon>Eukaryota</taxon>
        <taxon>Viridiplantae</taxon>
        <taxon>Streptophyta</taxon>
        <taxon>Embryophyta</taxon>
        <taxon>Tracheophyta</taxon>
        <taxon>Spermatophyta</taxon>
        <taxon>Magnoliopsida</taxon>
        <taxon>eudicotyledons</taxon>
        <taxon>Gunneridae</taxon>
        <taxon>Pentapetalae</taxon>
        <taxon>rosids</taxon>
        <taxon>fabids</taxon>
        <taxon>Malpighiales</taxon>
        <taxon>Euphorbiaceae</taxon>
        <taxon>Crotonoideae</taxon>
        <taxon>Manihoteae</taxon>
        <taxon>Manihot</taxon>
    </lineage>
</organism>
<evidence type="ECO:0000313" key="1">
    <source>
        <dbReference type="EMBL" id="KAG8636279.1"/>
    </source>
</evidence>
<proteinExistence type="predicted"/>
<gene>
    <name evidence="1" type="ORF">MANES_16G115300v8</name>
</gene>